<reference evidence="2 3" key="1">
    <citation type="journal article" date="2015" name="Genome Biol. Evol.">
        <title>Phylogenomic analyses indicate that early fungi evolved digesting cell walls of algal ancestors of land plants.</title>
        <authorList>
            <person name="Chang Y."/>
            <person name="Wang S."/>
            <person name="Sekimoto S."/>
            <person name="Aerts A.L."/>
            <person name="Choi C."/>
            <person name="Clum A."/>
            <person name="LaButti K.M."/>
            <person name="Lindquist E.A."/>
            <person name="Yee Ngan C."/>
            <person name="Ohm R.A."/>
            <person name="Salamov A.A."/>
            <person name="Grigoriev I.V."/>
            <person name="Spatafora J.W."/>
            <person name="Berbee M.L."/>
        </authorList>
    </citation>
    <scope>NUCLEOTIDE SEQUENCE [LARGE SCALE GENOMIC DNA]</scope>
    <source>
        <strain evidence="2 3">NRRL 28638</strain>
    </source>
</reference>
<dbReference type="Proteomes" id="UP000070444">
    <property type="component" value="Unassembled WGS sequence"/>
</dbReference>
<keyword evidence="1" id="KW-0732">Signal</keyword>
<feature type="signal peptide" evidence="1">
    <location>
        <begin position="1"/>
        <end position="20"/>
    </location>
</feature>
<evidence type="ECO:0000313" key="2">
    <source>
        <dbReference type="EMBL" id="KXN74258.1"/>
    </source>
</evidence>
<evidence type="ECO:0000256" key="1">
    <source>
        <dbReference type="SAM" id="SignalP"/>
    </source>
</evidence>
<dbReference type="EMBL" id="KQ964425">
    <property type="protein sequence ID" value="KXN74258.1"/>
    <property type="molecule type" value="Genomic_DNA"/>
</dbReference>
<evidence type="ECO:0000313" key="3">
    <source>
        <dbReference type="Proteomes" id="UP000070444"/>
    </source>
</evidence>
<accession>A0A137PGZ3</accession>
<sequence>MKLLNLLLISSSLTATYIQSDYINPYKLHESPKPDPLICKLNNKRKKWSLDDFKSSEEFTPILDSIASKLHYHLPLSKEEISRNFIEQGLNVEKYNIQYFNLDTKLESAANDIIYNYEFFGNLGQFNMMNYKVIDGDKLAILFVKVKDYEKFDSLKCDDDYYF</sequence>
<organism evidence="2 3">
    <name type="scientific">Conidiobolus coronatus (strain ATCC 28846 / CBS 209.66 / NRRL 28638)</name>
    <name type="common">Delacroixia coronata</name>
    <dbReference type="NCBI Taxonomy" id="796925"/>
    <lineage>
        <taxon>Eukaryota</taxon>
        <taxon>Fungi</taxon>
        <taxon>Fungi incertae sedis</taxon>
        <taxon>Zoopagomycota</taxon>
        <taxon>Entomophthoromycotina</taxon>
        <taxon>Entomophthoromycetes</taxon>
        <taxon>Entomophthorales</taxon>
        <taxon>Ancylistaceae</taxon>
        <taxon>Conidiobolus</taxon>
    </lineage>
</organism>
<keyword evidence="3" id="KW-1185">Reference proteome</keyword>
<feature type="chain" id="PRO_5007294907" evidence="1">
    <location>
        <begin position="21"/>
        <end position="163"/>
    </location>
</feature>
<name>A0A137PGZ3_CONC2</name>
<proteinExistence type="predicted"/>
<gene>
    <name evidence="2" type="ORF">CONCODRAFT_67601</name>
</gene>
<protein>
    <submittedName>
        <fullName evidence="2">Uncharacterized protein</fullName>
    </submittedName>
</protein>
<dbReference type="AlphaFoldDB" id="A0A137PGZ3"/>